<evidence type="ECO:0000259" key="2">
    <source>
        <dbReference type="SMART" id="SM00854"/>
    </source>
</evidence>
<dbReference type="Gene3D" id="3.60.21.10">
    <property type="match status" value="1"/>
</dbReference>
<evidence type="ECO:0000313" key="4">
    <source>
        <dbReference type="Proteomes" id="UP000647491"/>
    </source>
</evidence>
<proteinExistence type="inferred from homology"/>
<dbReference type="InterPro" id="IPR029052">
    <property type="entry name" value="Metallo-depent_PP-like"/>
</dbReference>
<dbReference type="RefSeq" id="WP_262427958.1">
    <property type="nucleotide sequence ID" value="NZ_JACRTJ010000025.1"/>
</dbReference>
<comment type="similarity">
    <text evidence="1">Belongs to the CapA family.</text>
</comment>
<dbReference type="Pfam" id="PF09587">
    <property type="entry name" value="PGA_cap"/>
    <property type="match status" value="1"/>
</dbReference>
<comment type="caution">
    <text evidence="3">The sequence shown here is derived from an EMBL/GenBank/DDBJ whole genome shotgun (WGS) entry which is preliminary data.</text>
</comment>
<gene>
    <name evidence="3" type="ORF">H8708_11810</name>
</gene>
<dbReference type="EMBL" id="JACRTJ010000025">
    <property type="protein sequence ID" value="MBC8599902.1"/>
    <property type="molecule type" value="Genomic_DNA"/>
</dbReference>
<dbReference type="SMART" id="SM00854">
    <property type="entry name" value="PGA_cap"/>
    <property type="match status" value="1"/>
</dbReference>
<organism evidence="3 4">
    <name type="scientific">Enterocloster hominis</name>
    <name type="common">ex Liu et al. 2021</name>
    <dbReference type="NCBI Taxonomy" id="2763663"/>
    <lineage>
        <taxon>Bacteria</taxon>
        <taxon>Bacillati</taxon>
        <taxon>Bacillota</taxon>
        <taxon>Clostridia</taxon>
        <taxon>Lachnospirales</taxon>
        <taxon>Lachnospiraceae</taxon>
        <taxon>Enterocloster</taxon>
    </lineage>
</organism>
<dbReference type="SUPFAM" id="SSF56300">
    <property type="entry name" value="Metallo-dependent phosphatases"/>
    <property type="match status" value="1"/>
</dbReference>
<sequence length="439" mass="50443">MKYKTSKAVIAAAKLASVVMWNEFRYPQPVKGRYDVAVNKKEKLKWAYRCWVHQLETAEKGSGIEEYFASQELDFSLPRGFVTEREMTMTAAGDLMAVDCLTEESTKRLFDGIRNFYMDADLTCANLESCIWEKAPVGRNQVLGQPPKMNTTRGMFDRFWENGHGIGYFSTANNHCYDYGEEGLRATLDVLDEKGALHSGTNRTPGEQEDVLITEINGIRTALLSYTFDMNGNEYEKKYLINEVRFNDENPDLSMVERHVKLARERGADLVAAFIHWGWEFEMYPHKNVMEAARKVMDMGVDVILGSHPHVSQPMERYTARDGRQCLTVYSLGDFVSYHPLTKNSKLTYVVRFKAARGRDKDGAERTLLHGLKVLPVYILCEEKEGEEYDCRLLPFYEVLKDPRGLTEEEKRDLKRLEEHVWKKILLPRDPGGIIQAEA</sequence>
<name>A0ABR7NUX2_9FIRM</name>
<accession>A0ABR7NUX2</accession>
<keyword evidence="4" id="KW-1185">Reference proteome</keyword>
<evidence type="ECO:0000256" key="1">
    <source>
        <dbReference type="ARBA" id="ARBA00005662"/>
    </source>
</evidence>
<dbReference type="Proteomes" id="UP000647491">
    <property type="component" value="Unassembled WGS sequence"/>
</dbReference>
<dbReference type="InterPro" id="IPR052169">
    <property type="entry name" value="CW_Biosynth-Accessory"/>
</dbReference>
<evidence type="ECO:0000313" key="3">
    <source>
        <dbReference type="EMBL" id="MBC8599902.1"/>
    </source>
</evidence>
<protein>
    <submittedName>
        <fullName evidence="3">CapA family protein</fullName>
    </submittedName>
</protein>
<dbReference type="CDD" id="cd07381">
    <property type="entry name" value="MPP_CapA"/>
    <property type="match status" value="1"/>
</dbReference>
<feature type="domain" description="Capsule synthesis protein CapA" evidence="2">
    <location>
        <begin position="88"/>
        <end position="339"/>
    </location>
</feature>
<reference evidence="3 4" key="1">
    <citation type="submission" date="2020-08" db="EMBL/GenBank/DDBJ databases">
        <title>Genome public.</title>
        <authorList>
            <person name="Liu C."/>
            <person name="Sun Q."/>
        </authorList>
    </citation>
    <scope>NUCLEOTIDE SEQUENCE [LARGE SCALE GENOMIC DNA]</scope>
    <source>
        <strain evidence="3 4">BX10</strain>
    </source>
</reference>
<dbReference type="PANTHER" id="PTHR33393">
    <property type="entry name" value="POLYGLUTAMINE SYNTHESIS ACCESSORY PROTEIN RV0574C-RELATED"/>
    <property type="match status" value="1"/>
</dbReference>
<dbReference type="PANTHER" id="PTHR33393:SF11">
    <property type="entry name" value="POLYGLUTAMINE SYNTHESIS ACCESSORY PROTEIN RV0574C-RELATED"/>
    <property type="match status" value="1"/>
</dbReference>
<dbReference type="InterPro" id="IPR019079">
    <property type="entry name" value="Capsule_synth_CapA"/>
</dbReference>